<dbReference type="GO" id="GO:0140662">
    <property type="term" value="F:ATP-dependent protein folding chaperone"/>
    <property type="evidence" value="ECO:0007669"/>
    <property type="project" value="InterPro"/>
</dbReference>
<proteinExistence type="inferred from homology"/>
<dbReference type="PANTHER" id="PTHR11353">
    <property type="entry name" value="CHAPERONIN"/>
    <property type="match status" value="1"/>
</dbReference>
<gene>
    <name evidence="5" type="ORF">ALC62_10248</name>
</gene>
<keyword evidence="2" id="KW-0547">Nucleotide-binding</keyword>
<dbReference type="Pfam" id="PF00118">
    <property type="entry name" value="Cpn60_TCP1"/>
    <property type="match status" value="2"/>
</dbReference>
<evidence type="ECO:0000256" key="4">
    <source>
        <dbReference type="ARBA" id="ARBA00023186"/>
    </source>
</evidence>
<dbReference type="SUPFAM" id="SSF52029">
    <property type="entry name" value="GroEL apical domain-like"/>
    <property type="match status" value="1"/>
</dbReference>
<dbReference type="Proteomes" id="UP000078542">
    <property type="component" value="Unassembled WGS sequence"/>
</dbReference>
<dbReference type="SUPFAM" id="SSF54849">
    <property type="entry name" value="GroEL-intermediate domain like"/>
    <property type="match status" value="1"/>
</dbReference>
<evidence type="ECO:0000256" key="1">
    <source>
        <dbReference type="ARBA" id="ARBA00008020"/>
    </source>
</evidence>
<evidence type="ECO:0000256" key="3">
    <source>
        <dbReference type="ARBA" id="ARBA00022840"/>
    </source>
</evidence>
<dbReference type="EMBL" id="KQ977878">
    <property type="protein sequence ID" value="KYM99026.1"/>
    <property type="molecule type" value="Genomic_DNA"/>
</dbReference>
<dbReference type="Gene3D" id="3.50.7.10">
    <property type="entry name" value="GroEL"/>
    <property type="match status" value="1"/>
</dbReference>
<evidence type="ECO:0000313" key="5">
    <source>
        <dbReference type="EMBL" id="KYM99026.1"/>
    </source>
</evidence>
<evidence type="ECO:0000256" key="2">
    <source>
        <dbReference type="ARBA" id="ARBA00022741"/>
    </source>
</evidence>
<reference evidence="5 6" key="1">
    <citation type="submission" date="2016-03" db="EMBL/GenBank/DDBJ databases">
        <title>Cyphomyrmex costatus WGS genome.</title>
        <authorList>
            <person name="Nygaard S."/>
            <person name="Hu H."/>
            <person name="Boomsma J."/>
            <person name="Zhang G."/>
        </authorList>
    </citation>
    <scope>NUCLEOTIDE SEQUENCE [LARGE SCALE GENOMIC DNA]</scope>
    <source>
        <strain evidence="5">MS0001</strain>
        <tissue evidence="5">Whole body</tissue>
    </source>
</reference>
<organism evidence="5 6">
    <name type="scientific">Cyphomyrmex costatus</name>
    <dbReference type="NCBI Taxonomy" id="456900"/>
    <lineage>
        <taxon>Eukaryota</taxon>
        <taxon>Metazoa</taxon>
        <taxon>Ecdysozoa</taxon>
        <taxon>Arthropoda</taxon>
        <taxon>Hexapoda</taxon>
        <taxon>Insecta</taxon>
        <taxon>Pterygota</taxon>
        <taxon>Neoptera</taxon>
        <taxon>Endopterygota</taxon>
        <taxon>Hymenoptera</taxon>
        <taxon>Apocrita</taxon>
        <taxon>Aculeata</taxon>
        <taxon>Formicoidea</taxon>
        <taxon>Formicidae</taxon>
        <taxon>Myrmicinae</taxon>
        <taxon>Cyphomyrmex</taxon>
    </lineage>
</organism>
<dbReference type="Gene3D" id="1.10.560.10">
    <property type="entry name" value="GroEL-like equatorial domain"/>
    <property type="match status" value="1"/>
</dbReference>
<dbReference type="InterPro" id="IPR027413">
    <property type="entry name" value="GROEL-like_equatorial_sf"/>
</dbReference>
<keyword evidence="4" id="KW-0143">Chaperone</keyword>
<accession>A0A151IEB4</accession>
<dbReference type="AlphaFoldDB" id="A0A151IEB4"/>
<dbReference type="InterPro" id="IPR027410">
    <property type="entry name" value="TCP-1-like_intermed_sf"/>
</dbReference>
<protein>
    <submittedName>
        <fullName evidence="5">T-complex protein 1 subunit alpha</fullName>
    </submittedName>
</protein>
<evidence type="ECO:0000313" key="6">
    <source>
        <dbReference type="Proteomes" id="UP000078542"/>
    </source>
</evidence>
<name>A0A151IEB4_9HYME</name>
<dbReference type="InterPro" id="IPR027409">
    <property type="entry name" value="GroEL-like_apical_dom_sf"/>
</dbReference>
<keyword evidence="6" id="KW-1185">Reference proteome</keyword>
<dbReference type="InterPro" id="IPR002423">
    <property type="entry name" value="Cpn60/GroEL/TCP-1"/>
</dbReference>
<dbReference type="GO" id="GO:0005524">
    <property type="term" value="F:ATP binding"/>
    <property type="evidence" value="ECO:0007669"/>
    <property type="project" value="UniProtKB-KW"/>
</dbReference>
<dbReference type="InterPro" id="IPR017998">
    <property type="entry name" value="Chaperone_TCP-1"/>
</dbReference>
<comment type="similarity">
    <text evidence="1">Belongs to the TCP-1 chaperonin family.</text>
</comment>
<dbReference type="Gene3D" id="3.30.260.10">
    <property type="entry name" value="TCP-1-like chaperonin intermediate domain"/>
    <property type="match status" value="2"/>
</dbReference>
<dbReference type="STRING" id="456900.A0A151IEB4"/>
<sequence>FLYPVKAVNVLKVHRKSVRESILVLGYALNCTVASQAMPKRITNAKIACLDFSLHLRFSSTVKGILLVVPKARTVSSIILRRPNDYYCDEMECSIHGVLCVVKRVLESKNVVAGGDCVEAALSIYLKNLVSSNSEFFSVSFPFIRSLSSSTCLRGEIDR</sequence>
<feature type="non-terminal residue" evidence="5">
    <location>
        <position position="1"/>
    </location>
</feature>
<keyword evidence="3" id="KW-0067">ATP-binding</keyword>